<dbReference type="SUPFAM" id="SSF56219">
    <property type="entry name" value="DNase I-like"/>
    <property type="match status" value="1"/>
</dbReference>
<reference evidence="3" key="1">
    <citation type="submission" date="2023-10" db="EMBL/GenBank/DDBJ databases">
        <authorList>
            <person name="Chen Y."/>
            <person name="Shah S."/>
            <person name="Dougan E. K."/>
            <person name="Thang M."/>
            <person name="Chan C."/>
        </authorList>
    </citation>
    <scope>NUCLEOTIDE SEQUENCE [LARGE SCALE GENOMIC DNA]</scope>
</reference>
<proteinExistence type="predicted"/>
<evidence type="ECO:0000313" key="3">
    <source>
        <dbReference type="EMBL" id="CAK0796744.1"/>
    </source>
</evidence>
<feature type="region of interest" description="Disordered" evidence="2">
    <location>
        <begin position="1454"/>
        <end position="1495"/>
    </location>
</feature>
<organism evidence="3 4">
    <name type="scientific">Prorocentrum cordatum</name>
    <dbReference type="NCBI Taxonomy" id="2364126"/>
    <lineage>
        <taxon>Eukaryota</taxon>
        <taxon>Sar</taxon>
        <taxon>Alveolata</taxon>
        <taxon>Dinophyceae</taxon>
        <taxon>Prorocentrales</taxon>
        <taxon>Prorocentraceae</taxon>
        <taxon>Prorocentrum</taxon>
    </lineage>
</organism>
<sequence length="1495" mass="162476">MLPGAAASAPGTPRAAPGSPAPRAAGGSTTVDGGGDPLQLPGADPWAKRPRTTDGGGERGAAVVDPMDAAQAAISASQDFLTKQLDAKLATVKAEVIANFGEQLEGPLAAVVAQQASQNAQFRGDVGELQTSAQRLEESNKQIREQLADMRKQLHMQEAQIPIKDYEGQLEWDRDADTSIIVGTAAENFTAEKFKESIQPIMDRCELEPDQWSIQGKSPARRFVVQFSGQASAAARKVRAFYAKLKQVDGSWLQTEVANVHGQTSRLYLGLDRSAKSARCEFESKKLAQFGREHAPDKRWRADRQQGAIYCNNMPVVSVVVGAIRETPSRLLFNYDGCSTHSINRDAIKQSFEEFSGPPWRGERFIQRLLIKTMTESEAAQGALPNMAVISNVHNFRLTAQEVDKVTRSIRAEVITASQQPERITILVMGDFNFMDEAPLEMKAPLVNKGRPRLRRHNPEHQLAWESVLTNMTEVDPEIPTHYTEQSQQCTRIDKIYISTPPWMLLQWCARADVPLAPEVLYDRGISDHAPAHLRFAHRQQEENGQLQPIPKYIFEHPLFEHYLGILMASPPWQSYVLKLKAIEVLHDNSKTPNPDEMIAELQKQWAPAFQPKSSRTQHVVRYLKKHAQKFDCSDMDIPTIGKMKHLIGHLNNSAPGPDGLLYMVWKKTPMAAQHWKEPPLALHLRGAATGYKDQPRPDPLMKTLLCRALALASSKEDAQLRLLLHAWLLQAAHGAGPSPEEAASLAAGSLTGALQLEVRGLCGAVHGLGRGPELVGWGAAKLEATQEVLRMHMCRALRLLGVEAAAAAPAAATQAGICGGRPRLSYRSLSLPVEPWVLASIAGASSDRSAASRGIWAHSQDRLGEISSGGPPVSTDWCPVGTAVKATLDASVRRWVRTFSRVFGMKLLSGSILTVNSFWNNDAGNACCCLLRRRNVFSKSKIGCAAPRAPQSFEGCAASSAQRSSPRPSRLVVAAAVAAGKVHEEAERRKAESALAPMGPPFAQAWVALVRAIGQSQECAGAAAVRIVGRWRLLVWNRRCCAGAYASREARRRVAEQQNARSCFHAWSSGARPRRPGDRGGASAPPAFPDARCRIIVVSFSAATSPVSAALTGLRRVDDALPPAHDEARSAALSGRSAARVGEGWGGRRGEAQIGELPLVPPDDMGKHVAVRGYVSCPHDGCRYKWNWKRHATCWQCEGAAATAATLGDGSANPFAPSTDQLFEALLRRAPQHGERLAALKKEFEDAPPPAAAAPVKPSLERDREAQRLAVAARKADESLAKAIAHEQECTDWLARARAAVEQAAQDAADARLAHEQQLEQDLQRLKSREGAARVAAAADPKPKLNLSSFLDEGDELGQLFEFEDGEAFDFADLDLAKEDIEAWQKHKISLAQEIKQAISAAIGPAAAQLGARRQQFKEFKARQLLKVKIVVRSSLQVETSLLPLPQAMAAASEAPPKAKASQERVQRVLAEARGNPPSSATYADAAVAPQKCG</sequence>
<keyword evidence="4" id="KW-1185">Reference proteome</keyword>
<name>A0ABN9PXN3_9DINO</name>
<dbReference type="Proteomes" id="UP001189429">
    <property type="component" value="Unassembled WGS sequence"/>
</dbReference>
<dbReference type="InterPro" id="IPR036691">
    <property type="entry name" value="Endo/exonu/phosph_ase_sf"/>
</dbReference>
<dbReference type="EMBL" id="CAUYUJ010001614">
    <property type="protein sequence ID" value="CAK0796744.1"/>
    <property type="molecule type" value="Genomic_DNA"/>
</dbReference>
<feature type="compositionally biased region" description="Low complexity" evidence="2">
    <location>
        <begin position="1"/>
        <end position="29"/>
    </location>
</feature>
<dbReference type="Gene3D" id="3.60.10.10">
    <property type="entry name" value="Endonuclease/exonuclease/phosphatase"/>
    <property type="match status" value="1"/>
</dbReference>
<evidence type="ECO:0000256" key="2">
    <source>
        <dbReference type="SAM" id="MobiDB-lite"/>
    </source>
</evidence>
<keyword evidence="1" id="KW-0175">Coiled coil</keyword>
<gene>
    <name evidence="3" type="ORF">PCOR1329_LOCUS6036</name>
</gene>
<protein>
    <submittedName>
        <fullName evidence="3">Uncharacterized protein</fullName>
    </submittedName>
</protein>
<evidence type="ECO:0000313" key="4">
    <source>
        <dbReference type="Proteomes" id="UP001189429"/>
    </source>
</evidence>
<comment type="caution">
    <text evidence="3">The sequence shown here is derived from an EMBL/GenBank/DDBJ whole genome shotgun (WGS) entry which is preliminary data.</text>
</comment>
<accession>A0ABN9PXN3</accession>
<evidence type="ECO:0000256" key="1">
    <source>
        <dbReference type="SAM" id="Coils"/>
    </source>
</evidence>
<feature type="region of interest" description="Disordered" evidence="2">
    <location>
        <begin position="1"/>
        <end position="59"/>
    </location>
</feature>
<feature type="coiled-coil region" evidence="1">
    <location>
        <begin position="126"/>
        <end position="160"/>
    </location>
</feature>